<evidence type="ECO:0000313" key="3">
    <source>
        <dbReference type="EMBL" id="KAF6158075.1"/>
    </source>
</evidence>
<evidence type="ECO:0000256" key="1">
    <source>
        <dbReference type="PROSITE-ProRule" id="PRU00047"/>
    </source>
</evidence>
<gene>
    <name evidence="3" type="ORF">GIB67_014869</name>
</gene>
<comment type="caution">
    <text evidence="3">The sequence shown here is derived from an EMBL/GenBank/DDBJ whole genome shotgun (WGS) entry which is preliminary data.</text>
</comment>
<dbReference type="Proteomes" id="UP000541444">
    <property type="component" value="Unassembled WGS sequence"/>
</dbReference>
<dbReference type="EMBL" id="JACGCM010001237">
    <property type="protein sequence ID" value="KAF6158075.1"/>
    <property type="molecule type" value="Genomic_DNA"/>
</dbReference>
<dbReference type="InterPro" id="IPR001878">
    <property type="entry name" value="Znf_CCHC"/>
</dbReference>
<proteinExistence type="predicted"/>
<evidence type="ECO:0000259" key="2">
    <source>
        <dbReference type="PROSITE" id="PS50158"/>
    </source>
</evidence>
<feature type="domain" description="CCHC-type" evidence="2">
    <location>
        <begin position="89"/>
        <end position="102"/>
    </location>
</feature>
<dbReference type="GO" id="GO:0008270">
    <property type="term" value="F:zinc ion binding"/>
    <property type="evidence" value="ECO:0007669"/>
    <property type="project" value="UniProtKB-KW"/>
</dbReference>
<keyword evidence="1" id="KW-0863">Zinc-finger</keyword>
<accession>A0A7J7MT39</accession>
<keyword evidence="4" id="KW-1185">Reference proteome</keyword>
<protein>
    <recommendedName>
        <fullName evidence="2">CCHC-type domain-containing protein</fullName>
    </recommendedName>
</protein>
<name>A0A7J7MT39_9MAGN</name>
<keyword evidence="1" id="KW-0479">Metal-binding</keyword>
<keyword evidence="1" id="KW-0862">Zinc</keyword>
<sequence length="187" mass="21034">MGGGLQHNPKKCDMCYLKDHSTDSCPWIYTSCKNPDCDGIMKLLTSNTPANPNRMYLKCHVIECNSFQWLSDAVDKDKEVVGSSSNTGCYGCGGFGHWVKDCQWKARSCDVQGCGGVMKLLISKEKMSYGEKFLKCLTCNNFQWLKDAQIEAQKKTDVRNINISLQMTMEMGLDAFCNEFKGKTTMK</sequence>
<dbReference type="InterPro" id="IPR036875">
    <property type="entry name" value="Znf_CCHC_sf"/>
</dbReference>
<dbReference type="GO" id="GO:0003676">
    <property type="term" value="F:nucleic acid binding"/>
    <property type="evidence" value="ECO:0007669"/>
    <property type="project" value="InterPro"/>
</dbReference>
<reference evidence="3 4" key="1">
    <citation type="journal article" date="2020" name="IScience">
        <title>Genome Sequencing of the Endangered Kingdonia uniflora (Circaeasteraceae, Ranunculales) Reveals Potential Mechanisms of Evolutionary Specialization.</title>
        <authorList>
            <person name="Sun Y."/>
            <person name="Deng T."/>
            <person name="Zhang A."/>
            <person name="Moore M.J."/>
            <person name="Landis J.B."/>
            <person name="Lin N."/>
            <person name="Zhang H."/>
            <person name="Zhang X."/>
            <person name="Huang J."/>
            <person name="Zhang X."/>
            <person name="Sun H."/>
            <person name="Wang H."/>
        </authorList>
    </citation>
    <scope>NUCLEOTIDE SEQUENCE [LARGE SCALE GENOMIC DNA]</scope>
    <source>
        <strain evidence="3">TB1705</strain>
        <tissue evidence="3">Leaf</tissue>
    </source>
</reference>
<dbReference type="SUPFAM" id="SSF57756">
    <property type="entry name" value="Retrovirus zinc finger-like domains"/>
    <property type="match status" value="1"/>
</dbReference>
<evidence type="ECO:0000313" key="4">
    <source>
        <dbReference type="Proteomes" id="UP000541444"/>
    </source>
</evidence>
<dbReference type="Gene3D" id="4.10.60.10">
    <property type="entry name" value="Zinc finger, CCHC-type"/>
    <property type="match status" value="1"/>
</dbReference>
<dbReference type="PROSITE" id="PS50158">
    <property type="entry name" value="ZF_CCHC"/>
    <property type="match status" value="1"/>
</dbReference>
<dbReference type="OrthoDB" id="2822301at2759"/>
<organism evidence="3 4">
    <name type="scientific">Kingdonia uniflora</name>
    <dbReference type="NCBI Taxonomy" id="39325"/>
    <lineage>
        <taxon>Eukaryota</taxon>
        <taxon>Viridiplantae</taxon>
        <taxon>Streptophyta</taxon>
        <taxon>Embryophyta</taxon>
        <taxon>Tracheophyta</taxon>
        <taxon>Spermatophyta</taxon>
        <taxon>Magnoliopsida</taxon>
        <taxon>Ranunculales</taxon>
        <taxon>Circaeasteraceae</taxon>
        <taxon>Kingdonia</taxon>
    </lineage>
</organism>
<dbReference type="AlphaFoldDB" id="A0A7J7MT39"/>